<name>A0A6J4II40_9BACT</name>
<protein>
    <submittedName>
        <fullName evidence="1">Uncharacterized protein</fullName>
    </submittedName>
</protein>
<reference evidence="1" key="1">
    <citation type="submission" date="2020-02" db="EMBL/GenBank/DDBJ databases">
        <authorList>
            <person name="Meier V. D."/>
        </authorList>
    </citation>
    <scope>NUCLEOTIDE SEQUENCE</scope>
    <source>
        <strain evidence="1">AVDCRST_MAG95</strain>
    </source>
</reference>
<accession>A0A6J4II40</accession>
<organism evidence="1">
    <name type="scientific">uncultured Adhaeribacter sp</name>
    <dbReference type="NCBI Taxonomy" id="448109"/>
    <lineage>
        <taxon>Bacteria</taxon>
        <taxon>Pseudomonadati</taxon>
        <taxon>Bacteroidota</taxon>
        <taxon>Cytophagia</taxon>
        <taxon>Cytophagales</taxon>
        <taxon>Hymenobacteraceae</taxon>
        <taxon>Adhaeribacter</taxon>
        <taxon>environmental samples</taxon>
    </lineage>
</organism>
<gene>
    <name evidence="1" type="ORF">AVDCRST_MAG95-1875</name>
</gene>
<dbReference type="AlphaFoldDB" id="A0A6J4II40"/>
<dbReference type="EMBL" id="CADCTJ010000587">
    <property type="protein sequence ID" value="CAA9251093.1"/>
    <property type="molecule type" value="Genomic_DNA"/>
</dbReference>
<sequence>MRVTGYIMAVCKVKSCKPESFSILNLSYILGCYSEGNF</sequence>
<evidence type="ECO:0000313" key="1">
    <source>
        <dbReference type="EMBL" id="CAA9251093.1"/>
    </source>
</evidence>
<proteinExistence type="predicted"/>